<protein>
    <recommendedName>
        <fullName evidence="8">NAD kinase</fullName>
        <ecNumber evidence="8">2.7.1.23</ecNumber>
    </recommendedName>
    <alternativeName>
        <fullName evidence="8">ATP-dependent NAD kinase</fullName>
    </alternativeName>
</protein>
<dbReference type="RefSeq" id="WP_006653745.1">
    <property type="nucleotide sequence ID" value="NZ_AOIM01000035.1"/>
</dbReference>
<dbReference type="Gene3D" id="3.40.50.10330">
    <property type="entry name" value="Probable inorganic polyphosphate/atp-NAD kinase, domain 1"/>
    <property type="match status" value="1"/>
</dbReference>
<feature type="binding site" evidence="8">
    <location>
        <begin position="217"/>
        <end position="222"/>
    </location>
    <ligand>
        <name>NAD(+)</name>
        <dbReference type="ChEBI" id="CHEBI:57540"/>
    </ligand>
</feature>
<name>L9ZV78_9EURY</name>
<dbReference type="AlphaFoldDB" id="L9ZV78"/>
<evidence type="ECO:0000256" key="9">
    <source>
        <dbReference type="SAM" id="MobiDB-lite"/>
    </source>
</evidence>
<dbReference type="STRING" id="1227493.C483_12848"/>
<dbReference type="EC" id="2.7.1.23" evidence="8"/>
<evidence type="ECO:0000256" key="7">
    <source>
        <dbReference type="ARBA" id="ARBA00023027"/>
    </source>
</evidence>
<gene>
    <name evidence="8" type="primary">nadK</name>
    <name evidence="10" type="ORF">C483_12848</name>
</gene>
<keyword evidence="11" id="KW-1185">Reference proteome</keyword>
<keyword evidence="2 8" id="KW-0808">Transferase</keyword>
<keyword evidence="1 8" id="KW-0963">Cytoplasm</keyword>
<dbReference type="OrthoDB" id="77798at2157"/>
<feature type="binding site" evidence="8">
    <location>
        <position position="204"/>
    </location>
    <ligand>
        <name>NAD(+)</name>
        <dbReference type="ChEBI" id="CHEBI:57540"/>
    </ligand>
</feature>
<evidence type="ECO:0000256" key="5">
    <source>
        <dbReference type="ARBA" id="ARBA00022840"/>
    </source>
</evidence>
<dbReference type="GO" id="GO:0006741">
    <property type="term" value="P:NADP+ biosynthetic process"/>
    <property type="evidence" value="ECO:0007669"/>
    <property type="project" value="UniProtKB-UniRule"/>
</dbReference>
<feature type="binding site" evidence="8">
    <location>
        <begin position="75"/>
        <end position="76"/>
    </location>
    <ligand>
        <name>NAD(+)</name>
        <dbReference type="ChEBI" id="CHEBI:57540"/>
    </ligand>
</feature>
<evidence type="ECO:0000313" key="11">
    <source>
        <dbReference type="Proteomes" id="UP000011519"/>
    </source>
</evidence>
<comment type="function">
    <text evidence="8">Involved in the regulation of the intracellular balance of NAD and NADP, and is a key enzyme in the biosynthesis of NADP. Catalyzes specifically the phosphorylation on 2'-hydroxyl of the adenosine moiety of NAD to yield NADP.</text>
</comment>
<dbReference type="GO" id="GO:0005737">
    <property type="term" value="C:cytoplasm"/>
    <property type="evidence" value="ECO:0007669"/>
    <property type="project" value="UniProtKB-SubCell"/>
</dbReference>
<dbReference type="GO" id="GO:0005524">
    <property type="term" value="F:ATP binding"/>
    <property type="evidence" value="ECO:0007669"/>
    <property type="project" value="UniProtKB-KW"/>
</dbReference>
<dbReference type="Gene3D" id="2.60.200.30">
    <property type="entry name" value="Probable inorganic polyphosphate/atp-NAD kinase, domain 2"/>
    <property type="match status" value="1"/>
</dbReference>
<dbReference type="PANTHER" id="PTHR20275">
    <property type="entry name" value="NAD KINASE"/>
    <property type="match status" value="1"/>
</dbReference>
<evidence type="ECO:0000256" key="2">
    <source>
        <dbReference type="ARBA" id="ARBA00022679"/>
    </source>
</evidence>
<feature type="region of interest" description="Disordered" evidence="9">
    <location>
        <begin position="137"/>
        <end position="165"/>
    </location>
</feature>
<dbReference type="SUPFAM" id="SSF111331">
    <property type="entry name" value="NAD kinase/diacylglycerol kinase-like"/>
    <property type="match status" value="1"/>
</dbReference>
<evidence type="ECO:0000256" key="1">
    <source>
        <dbReference type="ARBA" id="ARBA00022490"/>
    </source>
</evidence>
<feature type="active site" description="Proton acceptor" evidence="8">
    <location>
        <position position="75"/>
    </location>
</feature>
<dbReference type="InterPro" id="IPR017437">
    <property type="entry name" value="ATP-NAD_kinase_PpnK-typ_C"/>
</dbReference>
<evidence type="ECO:0000256" key="6">
    <source>
        <dbReference type="ARBA" id="ARBA00022857"/>
    </source>
</evidence>
<dbReference type="InterPro" id="IPR002504">
    <property type="entry name" value="NADK"/>
</dbReference>
<dbReference type="InterPro" id="IPR016064">
    <property type="entry name" value="NAD/diacylglycerol_kinase_sf"/>
</dbReference>
<dbReference type="Pfam" id="PF20143">
    <property type="entry name" value="NAD_kinase_C"/>
    <property type="match status" value="1"/>
</dbReference>
<dbReference type="GO" id="GO:0003951">
    <property type="term" value="F:NAD+ kinase activity"/>
    <property type="evidence" value="ECO:0007669"/>
    <property type="project" value="UniProtKB-UniRule"/>
</dbReference>
<comment type="subcellular location">
    <subcellularLocation>
        <location evidence="8">Cytoplasm</location>
    </subcellularLocation>
</comment>
<keyword evidence="5 8" id="KW-0067">ATP-binding</keyword>
<dbReference type="PATRIC" id="fig|1227493.4.peg.2574"/>
<evidence type="ECO:0000256" key="4">
    <source>
        <dbReference type="ARBA" id="ARBA00022777"/>
    </source>
</evidence>
<dbReference type="Proteomes" id="UP000011519">
    <property type="component" value="Unassembled WGS sequence"/>
</dbReference>
<comment type="catalytic activity">
    <reaction evidence="8">
        <text>NAD(+) + ATP = ADP + NADP(+) + H(+)</text>
        <dbReference type="Rhea" id="RHEA:18629"/>
        <dbReference type="ChEBI" id="CHEBI:15378"/>
        <dbReference type="ChEBI" id="CHEBI:30616"/>
        <dbReference type="ChEBI" id="CHEBI:57540"/>
        <dbReference type="ChEBI" id="CHEBI:58349"/>
        <dbReference type="ChEBI" id="CHEBI:456216"/>
        <dbReference type="EC" id="2.7.1.23"/>
    </reaction>
</comment>
<feature type="binding site" evidence="8">
    <location>
        <begin position="174"/>
        <end position="175"/>
    </location>
    <ligand>
        <name>NAD(+)</name>
        <dbReference type="ChEBI" id="CHEBI:57540"/>
    </ligand>
</feature>
<organism evidence="10 11">
    <name type="scientific">Natrialba hulunbeirensis JCM 10989</name>
    <dbReference type="NCBI Taxonomy" id="1227493"/>
    <lineage>
        <taxon>Archaea</taxon>
        <taxon>Methanobacteriati</taxon>
        <taxon>Methanobacteriota</taxon>
        <taxon>Stenosarchaea group</taxon>
        <taxon>Halobacteria</taxon>
        <taxon>Halobacteriales</taxon>
        <taxon>Natrialbaceae</taxon>
        <taxon>Natrialba</taxon>
    </lineage>
</organism>
<keyword evidence="3 8" id="KW-0547">Nucleotide-binding</keyword>
<dbReference type="InterPro" id="IPR017438">
    <property type="entry name" value="ATP-NAD_kinase_N"/>
</dbReference>
<dbReference type="GO" id="GO:0019674">
    <property type="term" value="P:NAD+ metabolic process"/>
    <property type="evidence" value="ECO:0007669"/>
    <property type="project" value="InterPro"/>
</dbReference>
<proteinExistence type="inferred from homology"/>
<keyword evidence="6 8" id="KW-0521">NADP</keyword>
<comment type="similarity">
    <text evidence="8">Belongs to the NAD kinase family.</text>
</comment>
<keyword evidence="4 8" id="KW-0418">Kinase</keyword>
<dbReference type="EMBL" id="AOIM01000035">
    <property type="protein sequence ID" value="ELY90400.1"/>
    <property type="molecule type" value="Genomic_DNA"/>
</dbReference>
<feature type="binding site" evidence="8">
    <location>
        <position position="241"/>
    </location>
    <ligand>
        <name>NAD(+)</name>
        <dbReference type="ChEBI" id="CHEBI:57540"/>
    </ligand>
</feature>
<evidence type="ECO:0000313" key="10">
    <source>
        <dbReference type="EMBL" id="ELY90400.1"/>
    </source>
</evidence>
<dbReference type="Pfam" id="PF01513">
    <property type="entry name" value="NAD_kinase"/>
    <property type="match status" value="1"/>
</dbReference>
<evidence type="ECO:0000256" key="3">
    <source>
        <dbReference type="ARBA" id="ARBA00022741"/>
    </source>
</evidence>
<dbReference type="PANTHER" id="PTHR20275:SF43">
    <property type="entry name" value="BIFUNCTIONAL NADP PHOSPHATASE_NAD KINASE"/>
    <property type="match status" value="1"/>
</dbReference>
<evidence type="ECO:0000256" key="8">
    <source>
        <dbReference type="HAMAP-Rule" id="MF_00361"/>
    </source>
</evidence>
<feature type="binding site" evidence="8">
    <location>
        <position position="206"/>
    </location>
    <ligand>
        <name>NAD(+)</name>
        <dbReference type="ChEBI" id="CHEBI:57540"/>
    </ligand>
</feature>
<feature type="compositionally biased region" description="Polar residues" evidence="9">
    <location>
        <begin position="156"/>
        <end position="165"/>
    </location>
</feature>
<sequence>MADVSSATVDVGIVAQRANDRAYDLVTALRTALENRAAVETTVAVDELTAEHVSVPGVPVAMMAEFDLVVSIGGDGTLLFVAREVGETPILGVNLGEVGFLNAVAPSDALDIVPDVVSQLHAADDLGTQRRTLRRLTATPAGAGGENGATAPTGATELTDTGPQPNWTLEPALNEIVVHGPRRGHGGGATIRVAVDGRQYASGHADGILVSTPTGSTAYNLSEGGPLVHPNADTLIVTQMAAADGRPPLVVDADATVTITVEDAATAFVISDGRDRQKLEPPASVTVTTASEPTTLVGPQSDFFAALDKLE</sequence>
<comment type="caution">
    <text evidence="8">Lacks conserved residue(s) required for the propagation of feature annotation.</text>
</comment>
<reference evidence="10 11" key="1">
    <citation type="journal article" date="2014" name="PLoS Genet.">
        <title>Phylogenetically driven sequencing of extremely halophilic archaea reveals strategies for static and dynamic osmo-response.</title>
        <authorList>
            <person name="Becker E.A."/>
            <person name="Seitzer P.M."/>
            <person name="Tritt A."/>
            <person name="Larsen D."/>
            <person name="Krusor M."/>
            <person name="Yao A.I."/>
            <person name="Wu D."/>
            <person name="Madern D."/>
            <person name="Eisen J.A."/>
            <person name="Darling A.E."/>
            <person name="Facciotti M.T."/>
        </authorList>
    </citation>
    <scope>NUCLEOTIDE SEQUENCE [LARGE SCALE GENOMIC DNA]</scope>
    <source>
        <strain evidence="10 11">JCM 10989</strain>
    </source>
</reference>
<accession>L9ZV78</accession>
<dbReference type="HAMAP" id="MF_00361">
    <property type="entry name" value="NAD_kinase"/>
    <property type="match status" value="1"/>
</dbReference>
<keyword evidence="7 8" id="KW-0520">NAD</keyword>
<comment type="caution">
    <text evidence="10">The sequence shown here is derived from an EMBL/GenBank/DDBJ whole genome shotgun (WGS) entry which is preliminary data.</text>
</comment>
<comment type="cofactor">
    <cofactor evidence="8">
        <name>a divalent metal cation</name>
        <dbReference type="ChEBI" id="CHEBI:60240"/>
    </cofactor>
</comment>
<dbReference type="GO" id="GO:0046872">
    <property type="term" value="F:metal ion binding"/>
    <property type="evidence" value="ECO:0007669"/>
    <property type="project" value="UniProtKB-UniRule"/>
</dbReference>